<protein>
    <submittedName>
        <fullName evidence="5">Protease</fullName>
    </submittedName>
</protein>
<proteinExistence type="inferred from homology"/>
<evidence type="ECO:0000313" key="6">
    <source>
        <dbReference type="Proteomes" id="UP000189670"/>
    </source>
</evidence>
<dbReference type="Pfam" id="PF16325">
    <property type="entry name" value="Peptidase_U32_C"/>
    <property type="match status" value="1"/>
</dbReference>
<dbReference type="Pfam" id="PF01136">
    <property type="entry name" value="Peptidase_U32"/>
    <property type="match status" value="1"/>
</dbReference>
<keyword evidence="1 5" id="KW-0645">Protease</keyword>
<gene>
    <name evidence="5" type="ORF">OMM_04701</name>
</gene>
<dbReference type="SUPFAM" id="SSF51395">
    <property type="entry name" value="FMN-linked oxidoreductases"/>
    <property type="match status" value="1"/>
</dbReference>
<accession>A0A1V1P073</accession>
<dbReference type="PANTHER" id="PTHR30217">
    <property type="entry name" value="PEPTIDASE U32 FAMILY"/>
    <property type="match status" value="1"/>
</dbReference>
<sequence length="398" mass="44886">MSELLAPAGTLDKLKWAVQYGADAVYFGIQSFSLRSYAGNFSMDDVNNAMTYLRKYNKKGYVTLNIYPWSHEYDALLTSARQLEDIGVDAFIVSDLGVIWTLKNNGLQTPIHISTQANTLSYQTVLAYANLGAKRVNLARELSLEQIGIIQSQIKNYKIETEVFIHGAVCFSYSGRCAISDYLASRKANRGECTHPCRWKYHLVEEKRPGDYLPVFEDSRGTYLMNTKELALFPFVEDLTAMGVHSFKIEGRMKSIHYVAATVAFYRQVLDGSPYSEEAGLALLNRISNRGYSYGFMKGSITPEDYAISQRQSTSHAKFVGDVVTQTDDGYIFINVRNTIHAGERLEILMPSGQLTQMVLPDSLCLSDHTIVKKANHGSYIRLKADVPRYSIFRRVHH</sequence>
<dbReference type="InterPro" id="IPR001539">
    <property type="entry name" value="Peptidase_U32"/>
</dbReference>
<evidence type="ECO:0000313" key="5">
    <source>
        <dbReference type="EMBL" id="ETR68198.1"/>
    </source>
</evidence>
<evidence type="ECO:0000259" key="4">
    <source>
        <dbReference type="Pfam" id="PF16325"/>
    </source>
</evidence>
<reference evidence="6" key="1">
    <citation type="submission" date="2012-11" db="EMBL/GenBank/DDBJ databases">
        <authorList>
            <person name="Lucero-Rivera Y.E."/>
            <person name="Tovar-Ramirez D."/>
        </authorList>
    </citation>
    <scope>NUCLEOTIDE SEQUENCE [LARGE SCALE GENOMIC DNA]</scope>
    <source>
        <strain evidence="6">Araruama</strain>
    </source>
</reference>
<evidence type="ECO:0000256" key="2">
    <source>
        <dbReference type="ARBA" id="ARBA00022801"/>
    </source>
</evidence>
<dbReference type="InterPro" id="IPR032525">
    <property type="entry name" value="Peptidase_U32_C"/>
</dbReference>
<comment type="caution">
    <text evidence="5">The sequence shown here is derived from an EMBL/GenBank/DDBJ whole genome shotgun (WGS) entry which is preliminary data.</text>
</comment>
<name>A0A1V1P073_9BACT</name>
<evidence type="ECO:0000256" key="1">
    <source>
        <dbReference type="ARBA" id="ARBA00022670"/>
    </source>
</evidence>
<comment type="similarity">
    <text evidence="3">Belongs to the peptidase U32 family.</text>
</comment>
<keyword evidence="2" id="KW-0378">Hydrolase</keyword>
<feature type="domain" description="Peptidase family U32 C-terminal" evidence="4">
    <location>
        <begin position="318"/>
        <end position="394"/>
    </location>
</feature>
<dbReference type="InterPro" id="IPR051454">
    <property type="entry name" value="RNA/ubiquinone_mod_enzymes"/>
</dbReference>
<dbReference type="GO" id="GO:0008233">
    <property type="term" value="F:peptidase activity"/>
    <property type="evidence" value="ECO:0007669"/>
    <property type="project" value="UniProtKB-KW"/>
</dbReference>
<dbReference type="AlphaFoldDB" id="A0A1V1P073"/>
<dbReference type="GO" id="GO:0006508">
    <property type="term" value="P:proteolysis"/>
    <property type="evidence" value="ECO:0007669"/>
    <property type="project" value="UniProtKB-KW"/>
</dbReference>
<dbReference type="EMBL" id="ATBP01001037">
    <property type="protein sequence ID" value="ETR68198.1"/>
    <property type="molecule type" value="Genomic_DNA"/>
</dbReference>
<dbReference type="Gene3D" id="2.40.30.10">
    <property type="entry name" value="Translation factors"/>
    <property type="match status" value="1"/>
</dbReference>
<organism evidence="5 6">
    <name type="scientific">Candidatus Magnetoglobus multicellularis str. Araruama</name>
    <dbReference type="NCBI Taxonomy" id="890399"/>
    <lineage>
        <taxon>Bacteria</taxon>
        <taxon>Pseudomonadati</taxon>
        <taxon>Thermodesulfobacteriota</taxon>
        <taxon>Desulfobacteria</taxon>
        <taxon>Desulfobacterales</taxon>
        <taxon>Desulfobacteraceae</taxon>
        <taxon>Candidatus Magnetoglobus</taxon>
    </lineage>
</organism>
<dbReference type="Proteomes" id="UP000189670">
    <property type="component" value="Unassembled WGS sequence"/>
</dbReference>
<dbReference type="PROSITE" id="PS01276">
    <property type="entry name" value="PEPTIDASE_U32"/>
    <property type="match status" value="1"/>
</dbReference>
<dbReference type="PANTHER" id="PTHR30217:SF6">
    <property type="entry name" value="TRNA HYDROXYLATION PROTEIN P"/>
    <property type="match status" value="1"/>
</dbReference>
<evidence type="ECO:0000256" key="3">
    <source>
        <dbReference type="ARBA" id="ARBA00038374"/>
    </source>
</evidence>